<dbReference type="RefSeq" id="WP_378197193.1">
    <property type="nucleotide sequence ID" value="NZ_JBHLZP010000035.1"/>
</dbReference>
<evidence type="ECO:0000313" key="2">
    <source>
        <dbReference type="EMBL" id="MFB9831996.1"/>
    </source>
</evidence>
<feature type="region of interest" description="Disordered" evidence="1">
    <location>
        <begin position="1"/>
        <end position="24"/>
    </location>
</feature>
<keyword evidence="3" id="KW-1185">Reference proteome</keyword>
<reference evidence="2 3" key="1">
    <citation type="submission" date="2024-09" db="EMBL/GenBank/DDBJ databases">
        <authorList>
            <person name="Sun Q."/>
            <person name="Mori K."/>
        </authorList>
    </citation>
    <scope>NUCLEOTIDE SEQUENCE [LARGE SCALE GENOMIC DNA]</scope>
    <source>
        <strain evidence="2 3">TBRC 0563</strain>
    </source>
</reference>
<accession>A0ABV5YAE8</accession>
<organism evidence="2 3">
    <name type="scientific">Actinoallomurus acaciae</name>
    <dbReference type="NCBI Taxonomy" id="502577"/>
    <lineage>
        <taxon>Bacteria</taxon>
        <taxon>Bacillati</taxon>
        <taxon>Actinomycetota</taxon>
        <taxon>Actinomycetes</taxon>
        <taxon>Streptosporangiales</taxon>
        <taxon>Thermomonosporaceae</taxon>
        <taxon>Actinoallomurus</taxon>
    </lineage>
</organism>
<evidence type="ECO:0000313" key="3">
    <source>
        <dbReference type="Proteomes" id="UP001589627"/>
    </source>
</evidence>
<sequence length="109" mass="11410">MNVRLTRGPDVPDDGVHPGRIEPSGFPAGQVVFIDSAMGTHVERTGRQITGPDDCAAAGRLPVPGGRSARALNLVCSRRLTDDEAARPVVRAGPGPAVRVADIPRKVNP</sequence>
<dbReference type="EMBL" id="JBHLZP010000035">
    <property type="protein sequence ID" value="MFB9831996.1"/>
    <property type="molecule type" value="Genomic_DNA"/>
</dbReference>
<dbReference type="Proteomes" id="UP001589627">
    <property type="component" value="Unassembled WGS sequence"/>
</dbReference>
<comment type="caution">
    <text evidence="2">The sequence shown here is derived from an EMBL/GenBank/DDBJ whole genome shotgun (WGS) entry which is preliminary data.</text>
</comment>
<protein>
    <submittedName>
        <fullName evidence="2">Uncharacterized protein</fullName>
    </submittedName>
</protein>
<proteinExistence type="predicted"/>
<name>A0ABV5YAE8_9ACTN</name>
<gene>
    <name evidence="2" type="ORF">ACFFNX_07320</name>
</gene>
<evidence type="ECO:0000256" key="1">
    <source>
        <dbReference type="SAM" id="MobiDB-lite"/>
    </source>
</evidence>